<evidence type="ECO:0008006" key="4">
    <source>
        <dbReference type="Google" id="ProtNLM"/>
    </source>
</evidence>
<dbReference type="EMBL" id="LQBP01000006">
    <property type="protein sequence ID" value="KUJ78465.1"/>
    <property type="molecule type" value="Genomic_DNA"/>
</dbReference>
<keyword evidence="1" id="KW-1133">Transmembrane helix</keyword>
<comment type="caution">
    <text evidence="2">The sequence shown here is derived from an EMBL/GenBank/DDBJ whole genome shotgun (WGS) entry which is preliminary data.</text>
</comment>
<sequence>MHGFEILIVQAASYIQIIFEAASVIVVAAGGIAFALALIKNRKSDAEPIARRILGKYLIVALELQLGADIIATATDPSIEELAKLTAIAFVRTFLDYFLVREVREERVEDKPSET</sequence>
<evidence type="ECO:0000313" key="3">
    <source>
        <dbReference type="Proteomes" id="UP000053690"/>
    </source>
</evidence>
<dbReference type="OrthoDB" id="9812897at2"/>
<dbReference type="RefSeq" id="WP_068337358.1">
    <property type="nucleotide sequence ID" value="NZ_LQBP01000006.1"/>
</dbReference>
<organism evidence="2 3">
    <name type="scientific">Ruegeria profundi</name>
    <dbReference type="NCBI Taxonomy" id="1685378"/>
    <lineage>
        <taxon>Bacteria</taxon>
        <taxon>Pseudomonadati</taxon>
        <taxon>Pseudomonadota</taxon>
        <taxon>Alphaproteobacteria</taxon>
        <taxon>Rhodobacterales</taxon>
        <taxon>Roseobacteraceae</taxon>
        <taxon>Ruegeria</taxon>
    </lineage>
</organism>
<dbReference type="PANTHER" id="PTHR38468">
    <property type="entry name" value="SLL0939 PROTEIN"/>
    <property type="match status" value="1"/>
</dbReference>
<accession>A0A0X3TRV4</accession>
<dbReference type="STRING" id="1685378.AVO44_12160"/>
<dbReference type="PANTHER" id="PTHR38468:SF1">
    <property type="entry name" value="SLL0939 PROTEIN"/>
    <property type="match status" value="1"/>
</dbReference>
<evidence type="ECO:0000256" key="1">
    <source>
        <dbReference type="SAM" id="Phobius"/>
    </source>
</evidence>
<protein>
    <recommendedName>
        <fullName evidence="4">DUF1622 domain-containing protein</fullName>
    </recommendedName>
</protein>
<proteinExistence type="predicted"/>
<keyword evidence="1" id="KW-0472">Membrane</keyword>
<keyword evidence="3" id="KW-1185">Reference proteome</keyword>
<keyword evidence="1" id="KW-0812">Transmembrane</keyword>
<dbReference type="Proteomes" id="UP000053690">
    <property type="component" value="Unassembled WGS sequence"/>
</dbReference>
<name>A0A0X3TRV4_9RHOB</name>
<dbReference type="Pfam" id="PF07784">
    <property type="entry name" value="DUF1622"/>
    <property type="match status" value="1"/>
</dbReference>
<evidence type="ECO:0000313" key="2">
    <source>
        <dbReference type="EMBL" id="KUJ78465.1"/>
    </source>
</evidence>
<feature type="transmembrane region" description="Helical" evidence="1">
    <location>
        <begin position="14"/>
        <end position="39"/>
    </location>
</feature>
<reference evidence="3" key="1">
    <citation type="submission" date="2015-12" db="EMBL/GenBank/DDBJ databases">
        <authorList>
            <person name="Zhang G."/>
            <person name="Stingl U."/>
        </authorList>
    </citation>
    <scope>NUCLEOTIDE SEQUENCE [LARGE SCALE GENOMIC DNA]</scope>
    <source>
        <strain evidence="3">ZGT108</strain>
    </source>
</reference>
<dbReference type="AlphaFoldDB" id="A0A0X3TRV4"/>
<dbReference type="InterPro" id="IPR012427">
    <property type="entry name" value="DUF1622"/>
</dbReference>
<gene>
    <name evidence="2" type="ORF">AVO44_12160</name>
</gene>